<dbReference type="EMBL" id="JADKFW010000007">
    <property type="protein sequence ID" value="MBK9718053.1"/>
    <property type="molecule type" value="Genomic_DNA"/>
</dbReference>
<keyword evidence="4" id="KW-1003">Cell membrane</keyword>
<evidence type="ECO:0000256" key="8">
    <source>
        <dbReference type="SAM" id="Phobius"/>
    </source>
</evidence>
<dbReference type="AlphaFoldDB" id="A0A9D7S958"/>
<keyword evidence="6 8" id="KW-1133">Transmembrane helix</keyword>
<keyword evidence="7 8" id="KW-0472">Membrane</keyword>
<evidence type="ECO:0000256" key="1">
    <source>
        <dbReference type="ARBA" id="ARBA00004651"/>
    </source>
</evidence>
<feature type="transmembrane region" description="Helical" evidence="8">
    <location>
        <begin position="211"/>
        <end position="235"/>
    </location>
</feature>
<comment type="caution">
    <text evidence="9">The sequence shown here is derived from an EMBL/GenBank/DDBJ whole genome shotgun (WGS) entry which is preliminary data.</text>
</comment>
<evidence type="ECO:0000256" key="6">
    <source>
        <dbReference type="ARBA" id="ARBA00022989"/>
    </source>
</evidence>
<evidence type="ECO:0000256" key="5">
    <source>
        <dbReference type="ARBA" id="ARBA00022692"/>
    </source>
</evidence>
<evidence type="ECO:0000256" key="4">
    <source>
        <dbReference type="ARBA" id="ARBA00022475"/>
    </source>
</evidence>
<evidence type="ECO:0000256" key="2">
    <source>
        <dbReference type="ARBA" id="ARBA00009773"/>
    </source>
</evidence>
<protein>
    <submittedName>
        <fullName evidence="9">AI-2E family transporter</fullName>
    </submittedName>
</protein>
<dbReference type="PANTHER" id="PTHR21716:SF53">
    <property type="entry name" value="PERMEASE PERM-RELATED"/>
    <property type="match status" value="1"/>
</dbReference>
<proteinExistence type="inferred from homology"/>
<gene>
    <name evidence="9" type="ORF">IPO85_11175</name>
</gene>
<keyword evidence="5 8" id="KW-0812">Transmembrane</keyword>
<dbReference type="PANTHER" id="PTHR21716">
    <property type="entry name" value="TRANSMEMBRANE PROTEIN"/>
    <property type="match status" value="1"/>
</dbReference>
<sequence length="374" mass="42041">MWQKYHRYIIGGFLLLLILFLLSYFSEVVSYILISWVISMIGQPIMNFLLVKLKLLRFSWAKSISALLTMLTIFAIIGSILWMFIPIVIQQAVVLSKVDFNSISLALQEPIDNVNIWLRSLGLEPSLSAADQVKSFLGSYFDPKNISIFFGSLLSQAGNILIGIFSILFISFFFLKERGLFTDIILAVVPTGTEKKVREVINDVSELLTKYFGGIAVQMFVLMIISTALLSLIGIKNALLISFFYAIMNIIPYLGPLIGAAFGCMLTISSNLDMNFYSQTIPLLTMVLLVFLAVKLLDDFIIQPYIFSKRVQAHPLEIFIVIMVGARLDGIIGMVLAIPFYTIFRVVARVFLSEFKIIRKITEDLETASSKDAD</sequence>
<organism evidence="9 10">
    <name type="scientific">Candidatus Defluviibacterium haderslevense</name>
    <dbReference type="NCBI Taxonomy" id="2981993"/>
    <lineage>
        <taxon>Bacteria</taxon>
        <taxon>Pseudomonadati</taxon>
        <taxon>Bacteroidota</taxon>
        <taxon>Saprospiria</taxon>
        <taxon>Saprospirales</taxon>
        <taxon>Saprospiraceae</taxon>
        <taxon>Candidatus Defluviibacterium</taxon>
    </lineage>
</organism>
<comment type="subcellular location">
    <subcellularLocation>
        <location evidence="1">Cell membrane</location>
        <topology evidence="1">Multi-pass membrane protein</topology>
    </subcellularLocation>
</comment>
<feature type="transmembrane region" description="Helical" evidence="8">
    <location>
        <begin position="280"/>
        <end position="298"/>
    </location>
</feature>
<feature type="transmembrane region" description="Helical" evidence="8">
    <location>
        <begin position="7"/>
        <end position="25"/>
    </location>
</feature>
<keyword evidence="3" id="KW-0813">Transport</keyword>
<reference evidence="9 10" key="1">
    <citation type="submission" date="2020-10" db="EMBL/GenBank/DDBJ databases">
        <title>Connecting structure to function with the recovery of over 1000 high-quality activated sludge metagenome-assembled genomes encoding full-length rRNA genes using long-read sequencing.</title>
        <authorList>
            <person name="Singleton C.M."/>
            <person name="Petriglieri F."/>
            <person name="Kristensen J.M."/>
            <person name="Kirkegaard R.H."/>
            <person name="Michaelsen T.Y."/>
            <person name="Andersen M.H."/>
            <person name="Karst S.M."/>
            <person name="Dueholm M.S."/>
            <person name="Nielsen P.H."/>
            <person name="Albertsen M."/>
        </authorList>
    </citation>
    <scope>NUCLEOTIDE SEQUENCE [LARGE SCALE GENOMIC DNA]</scope>
    <source>
        <strain evidence="9">Ribe_18-Q3-R11-54_BAT3C.373</strain>
    </source>
</reference>
<accession>A0A9D7S958</accession>
<feature type="transmembrane region" description="Helical" evidence="8">
    <location>
        <begin position="31"/>
        <end position="51"/>
    </location>
</feature>
<feature type="transmembrane region" description="Helical" evidence="8">
    <location>
        <begin position="146"/>
        <end position="175"/>
    </location>
</feature>
<dbReference type="GO" id="GO:0005886">
    <property type="term" value="C:plasma membrane"/>
    <property type="evidence" value="ECO:0007669"/>
    <property type="project" value="UniProtKB-SubCell"/>
</dbReference>
<feature type="transmembrane region" description="Helical" evidence="8">
    <location>
        <begin position="318"/>
        <end position="344"/>
    </location>
</feature>
<feature type="transmembrane region" description="Helical" evidence="8">
    <location>
        <begin position="63"/>
        <end position="89"/>
    </location>
</feature>
<dbReference type="InterPro" id="IPR002549">
    <property type="entry name" value="AI-2E-like"/>
</dbReference>
<evidence type="ECO:0000313" key="10">
    <source>
        <dbReference type="Proteomes" id="UP000808349"/>
    </source>
</evidence>
<dbReference type="Pfam" id="PF01594">
    <property type="entry name" value="AI-2E_transport"/>
    <property type="match status" value="1"/>
</dbReference>
<comment type="similarity">
    <text evidence="2">Belongs to the autoinducer-2 exporter (AI-2E) (TC 2.A.86) family.</text>
</comment>
<dbReference type="Proteomes" id="UP000808349">
    <property type="component" value="Unassembled WGS sequence"/>
</dbReference>
<name>A0A9D7S958_9BACT</name>
<evidence type="ECO:0000256" key="3">
    <source>
        <dbReference type="ARBA" id="ARBA00022448"/>
    </source>
</evidence>
<feature type="transmembrane region" description="Helical" evidence="8">
    <location>
        <begin position="241"/>
        <end position="268"/>
    </location>
</feature>
<evidence type="ECO:0000313" key="9">
    <source>
        <dbReference type="EMBL" id="MBK9718053.1"/>
    </source>
</evidence>
<evidence type="ECO:0000256" key="7">
    <source>
        <dbReference type="ARBA" id="ARBA00023136"/>
    </source>
</evidence>